<dbReference type="OrthoDB" id="2386604at2759"/>
<organism evidence="1 2">
    <name type="scientific">Linnemannia elongata AG-77</name>
    <dbReference type="NCBI Taxonomy" id="1314771"/>
    <lineage>
        <taxon>Eukaryota</taxon>
        <taxon>Fungi</taxon>
        <taxon>Fungi incertae sedis</taxon>
        <taxon>Mucoromycota</taxon>
        <taxon>Mortierellomycotina</taxon>
        <taxon>Mortierellomycetes</taxon>
        <taxon>Mortierellales</taxon>
        <taxon>Mortierellaceae</taxon>
        <taxon>Linnemannia</taxon>
    </lineage>
</organism>
<dbReference type="AlphaFoldDB" id="A0A197JCE8"/>
<evidence type="ECO:0000313" key="2">
    <source>
        <dbReference type="Proteomes" id="UP000078512"/>
    </source>
</evidence>
<accession>A0A197JCE8</accession>
<reference evidence="1 2" key="1">
    <citation type="submission" date="2016-05" db="EMBL/GenBank/DDBJ databases">
        <title>Genome sequencing reveals origins of a unique bacterial endosymbiosis in the earliest lineages of terrestrial Fungi.</title>
        <authorList>
            <consortium name="DOE Joint Genome Institute"/>
            <person name="Uehling J."/>
            <person name="Gryganskyi A."/>
            <person name="Hameed K."/>
            <person name="Tschaplinski T."/>
            <person name="Misztal P."/>
            <person name="Wu S."/>
            <person name="Desiro A."/>
            <person name="Vande Pol N."/>
            <person name="Du Z.-Y."/>
            <person name="Zienkiewicz A."/>
            <person name="Zienkiewicz K."/>
            <person name="Morin E."/>
            <person name="Tisserant E."/>
            <person name="Splivallo R."/>
            <person name="Hainaut M."/>
            <person name="Henrissat B."/>
            <person name="Ohm R."/>
            <person name="Kuo A."/>
            <person name="Yan J."/>
            <person name="Lipzen A."/>
            <person name="Nolan M."/>
            <person name="Labutti K."/>
            <person name="Barry K."/>
            <person name="Goldstein A."/>
            <person name="Labbe J."/>
            <person name="Schadt C."/>
            <person name="Tuskan G."/>
            <person name="Grigoriev I."/>
            <person name="Martin F."/>
            <person name="Vilgalys R."/>
            <person name="Bonito G."/>
        </authorList>
    </citation>
    <scope>NUCLEOTIDE SEQUENCE [LARGE SCALE GENOMIC DNA]</scope>
    <source>
        <strain evidence="1 2">AG-77</strain>
    </source>
</reference>
<proteinExistence type="predicted"/>
<protein>
    <submittedName>
        <fullName evidence="1">Uncharacterized protein</fullName>
    </submittedName>
</protein>
<evidence type="ECO:0000313" key="1">
    <source>
        <dbReference type="EMBL" id="OAQ22792.1"/>
    </source>
</evidence>
<dbReference type="EMBL" id="KV442142">
    <property type="protein sequence ID" value="OAQ22792.1"/>
    <property type="molecule type" value="Genomic_DNA"/>
</dbReference>
<dbReference type="Proteomes" id="UP000078512">
    <property type="component" value="Unassembled WGS sequence"/>
</dbReference>
<sequence length="138" mass="14691">MGLSSGTDQETGTSADLLDVATKTADGSNPPDAQGVATDLPFKDSCLSGILAVEDTTTGQIEFLSRWSGLTKFPEIHGSVTTKEASARIGEREVYWFETVCQLSLGAHYCRFHLAAPLQVELIGSTLPRSTAIQNATD</sequence>
<name>A0A197JCE8_9FUNG</name>
<keyword evidence="2" id="KW-1185">Reference proteome</keyword>
<gene>
    <name evidence="1" type="ORF">K457DRAFT_25704</name>
</gene>